<keyword evidence="1" id="KW-1133">Transmembrane helix</keyword>
<feature type="transmembrane region" description="Helical" evidence="1">
    <location>
        <begin position="12"/>
        <end position="33"/>
    </location>
</feature>
<evidence type="ECO:0000313" key="2">
    <source>
        <dbReference type="EMBL" id="KAE9392255.1"/>
    </source>
</evidence>
<proteinExistence type="predicted"/>
<keyword evidence="1" id="KW-0812">Transmembrane</keyword>
<sequence>MAVVLRCRPHQKFLATFAPFLHGSLPILEFLSIRTLQSELNGANFRWVLLACVPVLLSLALVPCSGYTAGALNVTTLGQIAEISNTHSKPLAHDCPNRENLAILRQANSLDRLRGLYLQSGCKMVQDITQLLNCLVLPALEELVTDAPFPRAVFSTAGDIHSPRYCDVSCLNFWKASAALSKVRAFGIYGITKEVLQAFHWSPQSNAEENESFQN</sequence>
<keyword evidence="3" id="KW-1185">Reference proteome</keyword>
<evidence type="ECO:0000313" key="3">
    <source>
        <dbReference type="Proteomes" id="UP000799118"/>
    </source>
</evidence>
<name>A0A6A4H4P4_9AGAR</name>
<organism evidence="2 3">
    <name type="scientific">Gymnopus androsaceus JB14</name>
    <dbReference type="NCBI Taxonomy" id="1447944"/>
    <lineage>
        <taxon>Eukaryota</taxon>
        <taxon>Fungi</taxon>
        <taxon>Dikarya</taxon>
        <taxon>Basidiomycota</taxon>
        <taxon>Agaricomycotina</taxon>
        <taxon>Agaricomycetes</taxon>
        <taxon>Agaricomycetidae</taxon>
        <taxon>Agaricales</taxon>
        <taxon>Marasmiineae</taxon>
        <taxon>Omphalotaceae</taxon>
        <taxon>Gymnopus</taxon>
    </lineage>
</organism>
<dbReference type="AlphaFoldDB" id="A0A6A4H4P4"/>
<feature type="transmembrane region" description="Helical" evidence="1">
    <location>
        <begin position="45"/>
        <end position="62"/>
    </location>
</feature>
<reference evidence="2" key="1">
    <citation type="journal article" date="2019" name="Environ. Microbiol.">
        <title>Fungal ecological strategies reflected in gene transcription - a case study of two litter decomposers.</title>
        <authorList>
            <person name="Barbi F."/>
            <person name="Kohler A."/>
            <person name="Barry K."/>
            <person name="Baskaran P."/>
            <person name="Daum C."/>
            <person name="Fauchery L."/>
            <person name="Ihrmark K."/>
            <person name="Kuo A."/>
            <person name="LaButti K."/>
            <person name="Lipzen A."/>
            <person name="Morin E."/>
            <person name="Grigoriev I.V."/>
            <person name="Henrissat B."/>
            <person name="Lindahl B."/>
            <person name="Martin F."/>
        </authorList>
    </citation>
    <scope>NUCLEOTIDE SEQUENCE</scope>
    <source>
        <strain evidence="2">JB14</strain>
    </source>
</reference>
<accession>A0A6A4H4P4</accession>
<dbReference type="EMBL" id="ML769600">
    <property type="protein sequence ID" value="KAE9392255.1"/>
    <property type="molecule type" value="Genomic_DNA"/>
</dbReference>
<protein>
    <submittedName>
        <fullName evidence="2">Uncharacterized protein</fullName>
    </submittedName>
</protein>
<dbReference type="Proteomes" id="UP000799118">
    <property type="component" value="Unassembled WGS sequence"/>
</dbReference>
<gene>
    <name evidence="2" type="ORF">BT96DRAFT_1023661</name>
</gene>
<keyword evidence="1" id="KW-0472">Membrane</keyword>
<evidence type="ECO:0000256" key="1">
    <source>
        <dbReference type="SAM" id="Phobius"/>
    </source>
</evidence>